<evidence type="ECO:0000313" key="2">
    <source>
        <dbReference type="EMBL" id="KAG7503338.1"/>
    </source>
</evidence>
<reference evidence="2 3" key="1">
    <citation type="journal article" date="2021" name="Sci. Rep.">
        <title>Chromosome anchoring in Senegalese sole (Solea senegalensis) reveals sex-associated markers and genome rearrangements in flatfish.</title>
        <authorList>
            <person name="Guerrero-Cozar I."/>
            <person name="Gomez-Garrido J."/>
            <person name="Berbel C."/>
            <person name="Martinez-Blanch J.F."/>
            <person name="Alioto T."/>
            <person name="Claros M.G."/>
            <person name="Gagnaire P.A."/>
            <person name="Manchado M."/>
        </authorList>
    </citation>
    <scope>NUCLEOTIDE SEQUENCE [LARGE SCALE GENOMIC DNA]</scope>
    <source>
        <strain evidence="2">Sse05_10M</strain>
    </source>
</reference>
<dbReference type="Proteomes" id="UP000693946">
    <property type="component" value="Linkage Group LG2"/>
</dbReference>
<evidence type="ECO:0000313" key="3">
    <source>
        <dbReference type="Proteomes" id="UP000693946"/>
    </source>
</evidence>
<keyword evidence="3" id="KW-1185">Reference proteome</keyword>
<proteinExistence type="predicted"/>
<protein>
    <submittedName>
        <fullName evidence="2">Uncharacterized protein</fullName>
    </submittedName>
</protein>
<name>A0AAV6RF25_SOLSE</name>
<gene>
    <name evidence="2" type="ORF">JOB18_036508</name>
</gene>
<accession>A0AAV6RF25</accession>
<dbReference type="EMBL" id="JAGKHQ010000012">
    <property type="protein sequence ID" value="KAG7503338.1"/>
    <property type="molecule type" value="Genomic_DNA"/>
</dbReference>
<organism evidence="2 3">
    <name type="scientific">Solea senegalensis</name>
    <name type="common">Senegalese sole</name>
    <dbReference type="NCBI Taxonomy" id="28829"/>
    <lineage>
        <taxon>Eukaryota</taxon>
        <taxon>Metazoa</taxon>
        <taxon>Chordata</taxon>
        <taxon>Craniata</taxon>
        <taxon>Vertebrata</taxon>
        <taxon>Euteleostomi</taxon>
        <taxon>Actinopterygii</taxon>
        <taxon>Neopterygii</taxon>
        <taxon>Teleostei</taxon>
        <taxon>Neoteleostei</taxon>
        <taxon>Acanthomorphata</taxon>
        <taxon>Carangaria</taxon>
        <taxon>Pleuronectiformes</taxon>
        <taxon>Pleuronectoidei</taxon>
        <taxon>Soleidae</taxon>
        <taxon>Solea</taxon>
    </lineage>
</organism>
<dbReference type="AlphaFoldDB" id="A0AAV6RF25"/>
<feature type="region of interest" description="Disordered" evidence="1">
    <location>
        <begin position="61"/>
        <end position="88"/>
    </location>
</feature>
<comment type="caution">
    <text evidence="2">The sequence shown here is derived from an EMBL/GenBank/DDBJ whole genome shotgun (WGS) entry which is preliminary data.</text>
</comment>
<sequence>MEDRHAHDVRPAARAVVRAERLNIDNYNVSVHTQSDSAAAAPVPRMLAGFDWLLLRLPQTQGPSLHRPGNWPESEPKWPPKRRGREVSAVTGAKMALDGGPI</sequence>
<evidence type="ECO:0000256" key="1">
    <source>
        <dbReference type="SAM" id="MobiDB-lite"/>
    </source>
</evidence>